<protein>
    <submittedName>
        <fullName evidence="2">Uncharacterized protein</fullName>
    </submittedName>
</protein>
<reference evidence="2 3" key="1">
    <citation type="submission" date="2018-10" db="EMBL/GenBank/DDBJ databases">
        <title>Pan-genome distribution and transcriptional activeness of fungal secondary metabolism genes in Aspergillus section Fumigati.</title>
        <authorList>
            <person name="Takahashi H."/>
            <person name="Umemura M."/>
            <person name="Ninomiya A."/>
            <person name="Kusuya Y."/>
            <person name="Urayama S."/>
            <person name="Shimizu M."/>
            <person name="Watanabe A."/>
            <person name="Kamei K."/>
            <person name="Yaguchi T."/>
            <person name="Hagiwara D."/>
        </authorList>
    </citation>
    <scope>NUCLEOTIDE SEQUENCE [LARGE SCALE GENOMIC DNA]</scope>
    <source>
        <strain evidence="2 3">IFM 55266</strain>
    </source>
</reference>
<evidence type="ECO:0000313" key="3">
    <source>
        <dbReference type="Proteomes" id="UP001043456"/>
    </source>
</evidence>
<keyword evidence="1" id="KW-0732">Signal</keyword>
<dbReference type="EMBL" id="BHVY01000001">
    <property type="protein sequence ID" value="GIJ81605.1"/>
    <property type="molecule type" value="Genomic_DNA"/>
</dbReference>
<sequence length="299" mass="32992">MPKRVMAILIILSVSAQLGLPATVQLDDGLLEILASKAPWLPETLLCQMQTASVASRISSTLGGCKWSTGCPTHDYYVLVRHFETDLRVLENQFAASWSSADHIIYLGTQLMLYIIALSTDEGKQASSQSSWVICSYSTAICLVQKASSMGSKWLFAPVRLHKIVLNAVCFLLLLKSFRYRESFDPIPLSNAINQGLELLQGLSVTPGDFMSRAFSLLDQLSQLTNKCESRDMPNEFLPVKSRMGANVAFSTAVRARELMKKQQDDQGCSGMVDLPVMQDIDQLLDLDWSELFGTGIGV</sequence>
<dbReference type="AlphaFoldDB" id="A0A9P3B1Z4"/>
<dbReference type="Proteomes" id="UP001043456">
    <property type="component" value="Unassembled WGS sequence"/>
</dbReference>
<organism evidence="2 3">
    <name type="scientific">Aspergillus pseudoviridinutans</name>
    <dbReference type="NCBI Taxonomy" id="1517512"/>
    <lineage>
        <taxon>Eukaryota</taxon>
        <taxon>Fungi</taxon>
        <taxon>Dikarya</taxon>
        <taxon>Ascomycota</taxon>
        <taxon>Pezizomycotina</taxon>
        <taxon>Eurotiomycetes</taxon>
        <taxon>Eurotiomycetidae</taxon>
        <taxon>Eurotiales</taxon>
        <taxon>Aspergillaceae</taxon>
        <taxon>Aspergillus</taxon>
        <taxon>Aspergillus subgen. Fumigati</taxon>
    </lineage>
</organism>
<dbReference type="RefSeq" id="XP_043152352.1">
    <property type="nucleotide sequence ID" value="XM_043296417.1"/>
</dbReference>
<feature type="chain" id="PRO_5040258802" evidence="1">
    <location>
        <begin position="22"/>
        <end position="299"/>
    </location>
</feature>
<name>A0A9P3B1Z4_9EURO</name>
<dbReference type="GeneID" id="66998717"/>
<evidence type="ECO:0000313" key="2">
    <source>
        <dbReference type="EMBL" id="GIJ81605.1"/>
    </source>
</evidence>
<keyword evidence="3" id="KW-1185">Reference proteome</keyword>
<feature type="signal peptide" evidence="1">
    <location>
        <begin position="1"/>
        <end position="21"/>
    </location>
</feature>
<gene>
    <name evidence="2" type="ORF">Asppvi_000104</name>
</gene>
<evidence type="ECO:0000256" key="1">
    <source>
        <dbReference type="SAM" id="SignalP"/>
    </source>
</evidence>
<accession>A0A9P3B1Z4</accession>
<comment type="caution">
    <text evidence="2">The sequence shown here is derived from an EMBL/GenBank/DDBJ whole genome shotgun (WGS) entry which is preliminary data.</text>
</comment>
<proteinExistence type="predicted"/>
<dbReference type="OrthoDB" id="3163292at2759"/>